<dbReference type="GO" id="GO:0005737">
    <property type="term" value="C:cytoplasm"/>
    <property type="evidence" value="ECO:0007669"/>
    <property type="project" value="TreeGrafter"/>
</dbReference>
<dbReference type="InterPro" id="IPR029052">
    <property type="entry name" value="Metallo-depent_PP-like"/>
</dbReference>
<dbReference type="CDD" id="cd00144">
    <property type="entry name" value="MPP_PPP_family"/>
    <property type="match status" value="1"/>
</dbReference>
<feature type="domain" description="Calcineurin-like phosphoesterase" evidence="1">
    <location>
        <begin position="17"/>
        <end position="208"/>
    </location>
</feature>
<organism evidence="2 3">
    <name type="scientific">Nitratireductor aquibiodomus</name>
    <dbReference type="NCBI Taxonomy" id="204799"/>
    <lineage>
        <taxon>Bacteria</taxon>
        <taxon>Pseudomonadati</taxon>
        <taxon>Pseudomonadota</taxon>
        <taxon>Alphaproteobacteria</taxon>
        <taxon>Hyphomicrobiales</taxon>
        <taxon>Phyllobacteriaceae</taxon>
        <taxon>Nitratireductor</taxon>
    </lineage>
</organism>
<protein>
    <submittedName>
        <fullName evidence="2">Serine/threonine protein phosphatase 1</fullName>
    </submittedName>
</protein>
<reference evidence="3" key="1">
    <citation type="submission" date="2016-10" db="EMBL/GenBank/DDBJ databases">
        <authorList>
            <person name="Varghese N."/>
            <person name="Submissions S."/>
        </authorList>
    </citation>
    <scope>NUCLEOTIDE SEQUENCE [LARGE SCALE GENOMIC DNA]</scope>
    <source>
        <strain evidence="3">ES.061</strain>
    </source>
</reference>
<dbReference type="PANTHER" id="PTHR42850">
    <property type="entry name" value="METALLOPHOSPHOESTERASE"/>
    <property type="match status" value="1"/>
</dbReference>
<keyword evidence="3" id="KW-1185">Reference proteome</keyword>
<evidence type="ECO:0000313" key="2">
    <source>
        <dbReference type="EMBL" id="SEB80019.1"/>
    </source>
</evidence>
<dbReference type="Proteomes" id="UP000199064">
    <property type="component" value="Unassembled WGS sequence"/>
</dbReference>
<dbReference type="InterPro" id="IPR004843">
    <property type="entry name" value="Calcineurin-like_PHP"/>
</dbReference>
<dbReference type="EMBL" id="FNSL01000001">
    <property type="protein sequence ID" value="SEB80019.1"/>
    <property type="molecule type" value="Genomic_DNA"/>
</dbReference>
<dbReference type="PANTHER" id="PTHR42850:SF4">
    <property type="entry name" value="ZINC-DEPENDENT ENDOPOLYPHOSPHATASE"/>
    <property type="match status" value="1"/>
</dbReference>
<dbReference type="Gene3D" id="3.60.21.10">
    <property type="match status" value="1"/>
</dbReference>
<dbReference type="GO" id="GO:0110154">
    <property type="term" value="P:RNA decapping"/>
    <property type="evidence" value="ECO:0007669"/>
    <property type="project" value="TreeGrafter"/>
</dbReference>
<dbReference type="AlphaFoldDB" id="A0A1H4MAH0"/>
<dbReference type="InterPro" id="IPR050126">
    <property type="entry name" value="Ap4A_hydrolase"/>
</dbReference>
<dbReference type="Pfam" id="PF00149">
    <property type="entry name" value="Metallophos"/>
    <property type="match status" value="1"/>
</dbReference>
<dbReference type="SUPFAM" id="SSF56300">
    <property type="entry name" value="Metallo-dependent phosphatases"/>
    <property type="match status" value="1"/>
</dbReference>
<dbReference type="GO" id="GO:0016791">
    <property type="term" value="F:phosphatase activity"/>
    <property type="evidence" value="ECO:0007669"/>
    <property type="project" value="TreeGrafter"/>
</dbReference>
<proteinExistence type="predicted"/>
<dbReference type="GO" id="GO:0008803">
    <property type="term" value="F:bis(5'-nucleosyl)-tetraphosphatase (symmetrical) activity"/>
    <property type="evidence" value="ECO:0007669"/>
    <property type="project" value="TreeGrafter"/>
</dbReference>
<evidence type="ECO:0000313" key="3">
    <source>
        <dbReference type="Proteomes" id="UP000199064"/>
    </source>
</evidence>
<accession>A0A1H4MAH0</accession>
<gene>
    <name evidence="2" type="ORF">SAMN05216452_3226</name>
</gene>
<name>A0A1H4MAH0_9HYPH</name>
<evidence type="ECO:0000259" key="1">
    <source>
        <dbReference type="Pfam" id="PF00149"/>
    </source>
</evidence>
<dbReference type="RefSeq" id="WP_007009694.1">
    <property type="nucleotide sequence ID" value="NZ_FNSL01000001.1"/>
</dbReference>
<sequence length="246" mass="27420">MAAGVSYDEASTPHGLRLYAVGDIHGRHDLLAAMHARLMEEILHDRPADWRIVYLGDYVDRGANSRGVIEYLANLRERDPRVITLAGNHDLGFLDFLSNPDPFGLFACNGGFETALSYGVEIDLTSHERMMPGHTALVRAVPRRHRAFLATLPYSVSFGDFFFCHAGIRPGVALDAQSADDLIWIRREFHAFEGLHPKLIVHGHTPVRAAELCKNRINLDTGAWHSGRLTALRMEGREKTLIEAAC</sequence>